<protein>
    <submittedName>
        <fullName evidence="2">Uncharacterized protein</fullName>
    </submittedName>
</protein>
<reference evidence="2 3" key="1">
    <citation type="submission" date="2015-04" db="EMBL/GenBank/DDBJ databases">
        <authorList>
            <person name="Schouten J.T."/>
            <person name="Crockett J.T."/>
            <person name="Hodson T.S."/>
            <person name="Hyde J.R."/>
            <person name="Smith T.A."/>
            <person name="Merrill B.D."/>
            <person name="Crook M.B."/>
            <person name="Griffitts J.S."/>
            <person name="Burnett S.H."/>
            <person name="Grose J.H."/>
            <person name="Breakwell D.P."/>
        </authorList>
    </citation>
    <scope>NUCLEOTIDE SEQUENCE [LARGE SCALE GENOMIC DNA]</scope>
</reference>
<feature type="region of interest" description="Disordered" evidence="1">
    <location>
        <begin position="1"/>
        <end position="20"/>
    </location>
</feature>
<organism evidence="2 3">
    <name type="scientific">Sinorhizobium phage phiM7</name>
    <dbReference type="NCBI Taxonomy" id="1647403"/>
    <lineage>
        <taxon>Viruses</taxon>
        <taxon>Duplodnaviria</taxon>
        <taxon>Heunggongvirae</taxon>
        <taxon>Uroviricota</taxon>
        <taxon>Caudoviricetes</taxon>
        <taxon>Emdodecavirus</taxon>
        <taxon>Emdodecavirus M7</taxon>
    </lineage>
</organism>
<keyword evidence="3" id="KW-1185">Reference proteome</keyword>
<proteinExistence type="predicted"/>
<evidence type="ECO:0000313" key="2">
    <source>
        <dbReference type="EMBL" id="AKF12842.1"/>
    </source>
</evidence>
<evidence type="ECO:0000313" key="3">
    <source>
        <dbReference type="Proteomes" id="UP000221947"/>
    </source>
</evidence>
<gene>
    <name evidence="2" type="ORF">PHIM7_296</name>
</gene>
<accession>A0A0F6WC17</accession>
<dbReference type="Proteomes" id="UP000221947">
    <property type="component" value="Segment"/>
</dbReference>
<dbReference type="EMBL" id="KR052480">
    <property type="protein sequence ID" value="AKF12842.1"/>
    <property type="molecule type" value="Genomic_DNA"/>
</dbReference>
<name>A0A0F6WC17_9CAUD</name>
<evidence type="ECO:0000256" key="1">
    <source>
        <dbReference type="SAM" id="MobiDB-lite"/>
    </source>
</evidence>
<sequence length="87" mass="9973">MTQTRSYNDVTFKSRPNTGDPSRIIWDGGVKGGMIFVSTDGKYGNSSEWFDTFEEAADVTIRRCHSVYLKAKKLVEEYEGKKKRKKT</sequence>